<evidence type="ECO:0000256" key="1">
    <source>
        <dbReference type="SAM" id="MobiDB-lite"/>
    </source>
</evidence>
<dbReference type="Proteomes" id="UP000504637">
    <property type="component" value="Unplaced"/>
</dbReference>
<organism evidence="3">
    <name type="scientific">Dissoconium aciculare CBS 342.82</name>
    <dbReference type="NCBI Taxonomy" id="1314786"/>
    <lineage>
        <taxon>Eukaryota</taxon>
        <taxon>Fungi</taxon>
        <taxon>Dikarya</taxon>
        <taxon>Ascomycota</taxon>
        <taxon>Pezizomycotina</taxon>
        <taxon>Dothideomycetes</taxon>
        <taxon>Dothideomycetidae</taxon>
        <taxon>Mycosphaerellales</taxon>
        <taxon>Dissoconiaceae</taxon>
        <taxon>Dissoconium</taxon>
    </lineage>
</organism>
<feature type="compositionally biased region" description="Low complexity" evidence="1">
    <location>
        <begin position="102"/>
        <end position="115"/>
    </location>
</feature>
<feature type="region of interest" description="Disordered" evidence="1">
    <location>
        <begin position="1"/>
        <end position="20"/>
    </location>
</feature>
<reference evidence="3" key="2">
    <citation type="submission" date="2020-04" db="EMBL/GenBank/DDBJ databases">
        <authorList>
            <consortium name="NCBI Genome Project"/>
        </authorList>
    </citation>
    <scope>NUCLEOTIDE SEQUENCE</scope>
    <source>
        <strain evidence="3">CBS 342.82</strain>
    </source>
</reference>
<evidence type="ECO:0000313" key="3">
    <source>
        <dbReference type="RefSeq" id="XP_033457676.1"/>
    </source>
</evidence>
<dbReference type="PANTHER" id="PTHR38702">
    <property type="entry name" value="CALPONIN-HOMOLOGY (CH) DOMAIN-CONTAINING PROTEIN"/>
    <property type="match status" value="1"/>
</dbReference>
<evidence type="ECO:0000313" key="2">
    <source>
        <dbReference type="Proteomes" id="UP000504637"/>
    </source>
</evidence>
<feature type="compositionally biased region" description="Polar residues" evidence="1">
    <location>
        <begin position="34"/>
        <end position="45"/>
    </location>
</feature>
<dbReference type="RefSeq" id="XP_033457676.1">
    <property type="nucleotide sequence ID" value="XM_033605405.1"/>
</dbReference>
<proteinExistence type="predicted"/>
<feature type="region of interest" description="Disordered" evidence="1">
    <location>
        <begin position="624"/>
        <end position="650"/>
    </location>
</feature>
<feature type="region of interest" description="Disordered" evidence="1">
    <location>
        <begin position="584"/>
        <end position="606"/>
    </location>
</feature>
<dbReference type="AlphaFoldDB" id="A0A6J3LY02"/>
<evidence type="ECO:0008006" key="4">
    <source>
        <dbReference type="Google" id="ProtNLM"/>
    </source>
</evidence>
<gene>
    <name evidence="3" type="ORF">K489DRAFT_382568</name>
</gene>
<feature type="region of interest" description="Disordered" evidence="1">
    <location>
        <begin position="102"/>
        <end position="121"/>
    </location>
</feature>
<keyword evidence="2" id="KW-1185">Reference proteome</keyword>
<feature type="region of interest" description="Disordered" evidence="1">
    <location>
        <begin position="25"/>
        <end position="89"/>
    </location>
</feature>
<name>A0A6J3LY02_9PEZI</name>
<feature type="compositionally biased region" description="Polar residues" evidence="1">
    <location>
        <begin position="65"/>
        <end position="88"/>
    </location>
</feature>
<feature type="region of interest" description="Disordered" evidence="1">
    <location>
        <begin position="179"/>
        <end position="201"/>
    </location>
</feature>
<reference evidence="3" key="1">
    <citation type="submission" date="2020-01" db="EMBL/GenBank/DDBJ databases">
        <authorList>
            <consortium name="DOE Joint Genome Institute"/>
            <person name="Haridas S."/>
            <person name="Albert R."/>
            <person name="Binder M."/>
            <person name="Bloem J."/>
            <person name="Labutti K."/>
            <person name="Salamov A."/>
            <person name="Andreopoulos B."/>
            <person name="Baker S.E."/>
            <person name="Barry K."/>
            <person name="Bills G."/>
            <person name="Bluhm B.H."/>
            <person name="Cannon C."/>
            <person name="Castanera R."/>
            <person name="Culley D.E."/>
            <person name="Daum C."/>
            <person name="Ezra D."/>
            <person name="Gonzalez J.B."/>
            <person name="Henrissat B."/>
            <person name="Kuo A."/>
            <person name="Liang C."/>
            <person name="Lipzen A."/>
            <person name="Lutzoni F."/>
            <person name="Magnuson J."/>
            <person name="Mondo S."/>
            <person name="Nolan M."/>
            <person name="Ohm R."/>
            <person name="Pangilinan J."/>
            <person name="Park H.-J."/>
            <person name="Ramirez L."/>
            <person name="Alfaro M."/>
            <person name="Sun H."/>
            <person name="Tritt A."/>
            <person name="Yoshinaga Y."/>
            <person name="Zwiers L.-H."/>
            <person name="Turgeon B.G."/>
            <person name="Goodwin S.B."/>
            <person name="Spatafora J.W."/>
            <person name="Crous P.W."/>
            <person name="Grigoriev I.V."/>
        </authorList>
    </citation>
    <scope>NUCLEOTIDE SEQUENCE</scope>
    <source>
        <strain evidence="3">CBS 342.82</strain>
    </source>
</reference>
<reference evidence="3" key="3">
    <citation type="submission" date="2025-08" db="UniProtKB">
        <authorList>
            <consortium name="RefSeq"/>
        </authorList>
    </citation>
    <scope>IDENTIFICATION</scope>
    <source>
        <strain evidence="3">CBS 342.82</strain>
    </source>
</reference>
<feature type="compositionally biased region" description="Polar residues" evidence="1">
    <location>
        <begin position="1"/>
        <end position="17"/>
    </location>
</feature>
<accession>A0A6J3LY02</accession>
<sequence length="650" mass="71368">MATESPVLSNGPLSPENSIAIASANDGDDKAVADQSTTSITSDALSSKAGHSADAIIGGAEGSVVSPQQTAHDVSSPRTQSPSPSVTPSLALDAVPALDLRSVSTPSSSEGSTLSHRPRYSFRSDGGATVVHRRGYMRPQGTSFAESARSRDSVMSLGSIAHMQYYFARTGLLDGKGGQLAKEKKRSSSATVTTTTTKNRESMEPSSFLMYDFGSTASSVQDNASNYAISDSGIDSCILESPSEMQHNGEPWATSPDSMMLPPTVSTYKVKPEFIEPPPDLPVLRRELKEALQDACKVLEESQKPVLIDGEPPAENSGFYEVQGLHLLDIITLAIRAAKNYYTAHSNPQKLYAIRSEKVIRSDLYQVLDTLKRMASRNFRGGVRLLELTEIVTWIESIDKLLKKEEAQEQSDAAERESWVWREGDWTGREREREWLFLKSFDAMEPALPQWPEASSSAETRLPNDFLLALQNGQRLVRLHNTLVGRSNRRFGDIKTFHTDTAKPYRMSENLTYWVKAAELRWDVLITVPIADVVHSKDNAAWKAFDEAVLAWSRGVRKELMDEWTLEAKISERRRPPEVKVDEVEVGAQSSEHKIESATEPTPAVEADIEVAADKTLVAETDVVTASEKEDKQTAVAETPSLAAEATPPV</sequence>
<protein>
    <recommendedName>
        <fullName evidence="4">Calponin-homology (CH) domain-containing protein</fullName>
    </recommendedName>
</protein>
<dbReference type="PANTHER" id="PTHR38702:SF1">
    <property type="entry name" value="CALPONIN-HOMOLOGY (CH) DOMAIN-CONTAINING PROTEIN"/>
    <property type="match status" value="1"/>
</dbReference>
<dbReference type="OrthoDB" id="2534759at2759"/>
<dbReference type="GeneID" id="54363205"/>